<gene>
    <name evidence="2" type="ORF">Mag101_01845</name>
</gene>
<feature type="region of interest" description="Disordered" evidence="1">
    <location>
        <begin position="185"/>
        <end position="204"/>
    </location>
</feature>
<accession>A0A1Q2M2P8</accession>
<evidence type="ECO:0000313" key="3">
    <source>
        <dbReference type="Proteomes" id="UP000188219"/>
    </source>
</evidence>
<proteinExistence type="predicted"/>
<evidence type="ECO:0000313" key="2">
    <source>
        <dbReference type="EMBL" id="AQQ66527.1"/>
    </source>
</evidence>
<feature type="region of interest" description="Disordered" evidence="1">
    <location>
        <begin position="1"/>
        <end position="41"/>
    </location>
</feature>
<feature type="compositionally biased region" description="Polar residues" evidence="1">
    <location>
        <begin position="7"/>
        <end position="26"/>
    </location>
</feature>
<dbReference type="Pfam" id="PF20125">
    <property type="entry name" value="DUF6515"/>
    <property type="match status" value="1"/>
</dbReference>
<dbReference type="Proteomes" id="UP000188219">
    <property type="component" value="Chromosome"/>
</dbReference>
<reference evidence="2" key="1">
    <citation type="submission" date="2017-02" db="EMBL/GenBank/DDBJ databases">
        <title>Genome of Microbulbifer agarilyticus GP101.</title>
        <authorList>
            <person name="Jung J."/>
            <person name="Bae S.S."/>
            <person name="Baek K."/>
        </authorList>
    </citation>
    <scope>NUCLEOTIDE SEQUENCE [LARGE SCALE GENOMIC DNA]</scope>
    <source>
        <strain evidence="2">GP101</strain>
    </source>
</reference>
<name>A0A1Q2M2P8_9GAMM</name>
<dbReference type="AlphaFoldDB" id="A0A1Q2M2P8"/>
<dbReference type="EMBL" id="CP019650">
    <property type="protein sequence ID" value="AQQ66527.1"/>
    <property type="molecule type" value="Genomic_DNA"/>
</dbReference>
<dbReference type="InterPro" id="IPR045398">
    <property type="entry name" value="DUF6515"/>
</dbReference>
<protein>
    <submittedName>
        <fullName evidence="2">Uncharacterized protein</fullName>
    </submittedName>
</protein>
<sequence length="257" mass="29687">MACAASLPSTAGAQTTLPPPDTTSGESAEDYQRDPNRQRQLSSDAVQLTLSGNIYYYQGGYFYRREGDGFLRVEPPLGAELKFVPYGSRGFEIDGRQFFLSGTGTFYRFDPRRDRYVVTQPPYAWRRYYNGDFAGKYEERLYGYPDKDLGTLRDRSGIPQAYPPDALDPDGVDDEGMTLFEAEGYRDPRRRQPRPYANIRPPYDASGERYDNRVIAESLCRQDASAAAQRGSNLDRQRMRIYQRVYRDCIQRYDRRR</sequence>
<keyword evidence="3" id="KW-1185">Reference proteome</keyword>
<evidence type="ECO:0000256" key="1">
    <source>
        <dbReference type="SAM" id="MobiDB-lite"/>
    </source>
</evidence>
<dbReference type="KEGG" id="maga:Mag101_01845"/>
<organism evidence="2 3">
    <name type="scientific">Microbulbifer agarilyticus</name>
    <dbReference type="NCBI Taxonomy" id="260552"/>
    <lineage>
        <taxon>Bacteria</taxon>
        <taxon>Pseudomonadati</taxon>
        <taxon>Pseudomonadota</taxon>
        <taxon>Gammaproteobacteria</taxon>
        <taxon>Cellvibrionales</taxon>
        <taxon>Microbulbiferaceae</taxon>
        <taxon>Microbulbifer</taxon>
    </lineage>
</organism>